<dbReference type="EMBL" id="AP022591">
    <property type="protein sequence ID" value="BBY42802.1"/>
    <property type="molecule type" value="Genomic_DNA"/>
</dbReference>
<accession>A0A7I7RE06</accession>
<dbReference type="AlphaFoldDB" id="A0A7I7RE06"/>
<reference evidence="1 2" key="1">
    <citation type="journal article" date="2019" name="Emerg. Microbes Infect.">
        <title>Comprehensive subspecies identification of 175 nontuberculous mycobacteria species based on 7547 genomic profiles.</title>
        <authorList>
            <person name="Matsumoto Y."/>
            <person name="Kinjo T."/>
            <person name="Motooka D."/>
            <person name="Nabeya D."/>
            <person name="Jung N."/>
            <person name="Uechi K."/>
            <person name="Horii T."/>
            <person name="Iida T."/>
            <person name="Fujita J."/>
            <person name="Nakamura S."/>
        </authorList>
    </citation>
    <scope>NUCLEOTIDE SEQUENCE [LARGE SCALE GENOMIC DNA]</scope>
    <source>
        <strain evidence="1 2">JCM 18439</strain>
    </source>
</reference>
<name>A0A7I7RE06_MYCCF</name>
<evidence type="ECO:0000313" key="2">
    <source>
        <dbReference type="Proteomes" id="UP000466431"/>
    </source>
</evidence>
<keyword evidence="2" id="KW-1185">Reference proteome</keyword>
<evidence type="ECO:0000313" key="1">
    <source>
        <dbReference type="EMBL" id="BBY42802.1"/>
    </source>
</evidence>
<gene>
    <name evidence="1" type="ORF">MCEL_10970</name>
</gene>
<dbReference type="Proteomes" id="UP000466431">
    <property type="component" value="Chromosome"/>
</dbReference>
<dbReference type="KEGG" id="mcee:MCEL_10970"/>
<proteinExistence type="predicted"/>
<organism evidence="1 2">
    <name type="scientific">Mycolicibacterium celeriflavum</name>
    <name type="common">Mycobacterium celeriflavum</name>
    <dbReference type="NCBI Taxonomy" id="1249101"/>
    <lineage>
        <taxon>Bacteria</taxon>
        <taxon>Bacillati</taxon>
        <taxon>Actinomycetota</taxon>
        <taxon>Actinomycetes</taxon>
        <taxon>Mycobacteriales</taxon>
        <taxon>Mycobacteriaceae</taxon>
        <taxon>Mycolicibacterium</taxon>
    </lineage>
</organism>
<sequence length="69" mass="7654">MASSMTAASRAAQNRSHGRVADAPGVRLIRLSSPMALRRTCGHIRRVTVRNSHKMHIYNTATDCTVRHI</sequence>
<protein>
    <submittedName>
        <fullName evidence="1">Uncharacterized protein</fullName>
    </submittedName>
</protein>